<dbReference type="GO" id="GO:0000160">
    <property type="term" value="P:phosphorelay signal transduction system"/>
    <property type="evidence" value="ECO:0007669"/>
    <property type="project" value="InterPro"/>
</dbReference>
<dbReference type="InterPro" id="IPR001789">
    <property type="entry name" value="Sig_transdc_resp-reg_receiver"/>
</dbReference>
<protein>
    <submittedName>
        <fullName evidence="8">Response regulator</fullName>
    </submittedName>
</protein>
<evidence type="ECO:0000256" key="3">
    <source>
        <dbReference type="ARBA" id="ARBA00023163"/>
    </source>
</evidence>
<dbReference type="Proteomes" id="UP000564644">
    <property type="component" value="Unassembled WGS sequence"/>
</dbReference>
<keyword evidence="4" id="KW-0597">Phosphoprotein</keyword>
<dbReference type="SUPFAM" id="SSF52172">
    <property type="entry name" value="CheY-like"/>
    <property type="match status" value="1"/>
</dbReference>
<evidence type="ECO:0000256" key="2">
    <source>
        <dbReference type="ARBA" id="ARBA00023125"/>
    </source>
</evidence>
<dbReference type="GO" id="GO:0003700">
    <property type="term" value="F:DNA-binding transcription factor activity"/>
    <property type="evidence" value="ECO:0007669"/>
    <property type="project" value="InterPro"/>
</dbReference>
<organism evidence="8 9">
    <name type="scientific">Cohnella zeiphila</name>
    <dbReference type="NCBI Taxonomy" id="2761120"/>
    <lineage>
        <taxon>Bacteria</taxon>
        <taxon>Bacillati</taxon>
        <taxon>Bacillota</taxon>
        <taxon>Bacilli</taxon>
        <taxon>Bacillales</taxon>
        <taxon>Paenibacillaceae</taxon>
        <taxon>Cohnella</taxon>
    </lineage>
</organism>
<dbReference type="PANTHER" id="PTHR43280:SF2">
    <property type="entry name" value="HTH-TYPE TRANSCRIPTIONAL REGULATOR EXSA"/>
    <property type="match status" value="1"/>
</dbReference>
<dbReference type="PANTHER" id="PTHR43280">
    <property type="entry name" value="ARAC-FAMILY TRANSCRIPTIONAL REGULATOR"/>
    <property type="match status" value="1"/>
</dbReference>
<dbReference type="Pfam" id="PF17853">
    <property type="entry name" value="GGDEF_2"/>
    <property type="match status" value="1"/>
</dbReference>
<dbReference type="Pfam" id="PF12833">
    <property type="entry name" value="HTH_18"/>
    <property type="match status" value="1"/>
</dbReference>
<name>A0A7X0SJR2_9BACL</name>
<evidence type="ECO:0000256" key="5">
    <source>
        <dbReference type="SAM" id="Coils"/>
    </source>
</evidence>
<dbReference type="SUPFAM" id="SSF46689">
    <property type="entry name" value="Homeodomain-like"/>
    <property type="match status" value="2"/>
</dbReference>
<dbReference type="RefSeq" id="WP_185128927.1">
    <property type="nucleotide sequence ID" value="NZ_JACJVO010000010.1"/>
</dbReference>
<dbReference type="InterPro" id="IPR041522">
    <property type="entry name" value="CdaR_GGDEF"/>
</dbReference>
<dbReference type="SMART" id="SM00448">
    <property type="entry name" value="REC"/>
    <property type="match status" value="1"/>
</dbReference>
<feature type="domain" description="HTH araC/xylS-type" evidence="6">
    <location>
        <begin position="434"/>
        <end position="532"/>
    </location>
</feature>
<dbReference type="SMART" id="SM00342">
    <property type="entry name" value="HTH_ARAC"/>
    <property type="match status" value="1"/>
</dbReference>
<dbReference type="PROSITE" id="PS50110">
    <property type="entry name" value="RESPONSE_REGULATORY"/>
    <property type="match status" value="1"/>
</dbReference>
<evidence type="ECO:0000313" key="9">
    <source>
        <dbReference type="Proteomes" id="UP000564644"/>
    </source>
</evidence>
<sequence>MRTYTCLVVDDEDLIVQRLELFFQGLSAGDRRFELIGKAYNGIKGAELALELKPDIVLSDIVMPQLDGITMIEQLRPKLPNAQYILLTAYSTFEYAQRAIRSHILEYIVKVPLKEEELTRALEKAAETLEDIRKREGELQALNLSIQENRYRVRKQWIGELVSGELPARRATGEGGGAEYGFFESGYCCFIAEMNQYESFRNAYSSADQSVLKFAVTNVLEETLADYGGGAVSELRDHRFVGFLALDGNRSEMEIERICQTLGRQMVDNLERYLNQEVSVGFAGPRKGWDAIRSGYAEAAGLCDDFFYREAKSVVTPAHRLRYRGELGPAFRERVAGVLAQLHRESGREELAEWMGALERSARDERIPKPAMLALLRDFWRDIAAKLKSWGIPELDAEAVPAPFAAFREQLRLIADLVFAALQDGAPSHRTEITRAILYIERHLRQRLTLQELAEQVNLAPAYFSSLFKKTMKEGVVSYINRRKIELSFELLQRRDYSILELCEETGIVNEGYFCKLFKQYAGMTPKRYRNLHQGLKNV</sequence>
<gene>
    <name evidence="8" type="ORF">H7C18_10085</name>
</gene>
<dbReference type="AlphaFoldDB" id="A0A7X0SJR2"/>
<accession>A0A7X0SJR2</accession>
<dbReference type="Gene3D" id="1.10.10.60">
    <property type="entry name" value="Homeodomain-like"/>
    <property type="match status" value="2"/>
</dbReference>
<keyword evidence="5" id="KW-0175">Coiled coil</keyword>
<keyword evidence="2" id="KW-0238">DNA-binding</keyword>
<evidence type="ECO:0000313" key="8">
    <source>
        <dbReference type="EMBL" id="MBB6731255.1"/>
    </source>
</evidence>
<evidence type="ECO:0000256" key="1">
    <source>
        <dbReference type="ARBA" id="ARBA00023015"/>
    </source>
</evidence>
<proteinExistence type="predicted"/>
<dbReference type="InterPro" id="IPR018060">
    <property type="entry name" value="HTH_AraC"/>
</dbReference>
<comment type="caution">
    <text evidence="8">The sequence shown here is derived from an EMBL/GenBank/DDBJ whole genome shotgun (WGS) entry which is preliminary data.</text>
</comment>
<dbReference type="InterPro" id="IPR011006">
    <property type="entry name" value="CheY-like_superfamily"/>
</dbReference>
<dbReference type="GO" id="GO:0043565">
    <property type="term" value="F:sequence-specific DNA binding"/>
    <property type="evidence" value="ECO:0007669"/>
    <property type="project" value="InterPro"/>
</dbReference>
<evidence type="ECO:0000259" key="7">
    <source>
        <dbReference type="PROSITE" id="PS50110"/>
    </source>
</evidence>
<dbReference type="Pfam" id="PF00072">
    <property type="entry name" value="Response_reg"/>
    <property type="match status" value="1"/>
</dbReference>
<dbReference type="PROSITE" id="PS01124">
    <property type="entry name" value="HTH_ARAC_FAMILY_2"/>
    <property type="match status" value="1"/>
</dbReference>
<keyword evidence="3" id="KW-0804">Transcription</keyword>
<dbReference type="InterPro" id="IPR009057">
    <property type="entry name" value="Homeodomain-like_sf"/>
</dbReference>
<dbReference type="Gene3D" id="3.40.50.2300">
    <property type="match status" value="1"/>
</dbReference>
<keyword evidence="1" id="KW-0805">Transcription regulation</keyword>
<feature type="domain" description="Response regulatory" evidence="7">
    <location>
        <begin position="5"/>
        <end position="126"/>
    </location>
</feature>
<dbReference type="EMBL" id="JACJVO010000010">
    <property type="protein sequence ID" value="MBB6731255.1"/>
    <property type="molecule type" value="Genomic_DNA"/>
</dbReference>
<dbReference type="CDD" id="cd17536">
    <property type="entry name" value="REC_YesN-like"/>
    <property type="match status" value="1"/>
</dbReference>
<keyword evidence="9" id="KW-1185">Reference proteome</keyword>
<reference evidence="8 9" key="1">
    <citation type="submission" date="2020-08" db="EMBL/GenBank/DDBJ databases">
        <title>Cohnella phylogeny.</title>
        <authorList>
            <person name="Dunlap C."/>
        </authorList>
    </citation>
    <scope>NUCLEOTIDE SEQUENCE [LARGE SCALE GENOMIC DNA]</scope>
    <source>
        <strain evidence="8 9">CBP 2801</strain>
    </source>
</reference>
<evidence type="ECO:0000259" key="6">
    <source>
        <dbReference type="PROSITE" id="PS01124"/>
    </source>
</evidence>
<evidence type="ECO:0000256" key="4">
    <source>
        <dbReference type="PROSITE-ProRule" id="PRU00169"/>
    </source>
</evidence>
<feature type="coiled-coil region" evidence="5">
    <location>
        <begin position="115"/>
        <end position="142"/>
    </location>
</feature>
<feature type="modified residue" description="4-aspartylphosphate" evidence="4">
    <location>
        <position position="60"/>
    </location>
</feature>